<feature type="domain" description="Cytochrome c-type biogenesis protein H TPR" evidence="4">
    <location>
        <begin position="133"/>
        <end position="203"/>
    </location>
</feature>
<dbReference type="InterPro" id="IPR011990">
    <property type="entry name" value="TPR-like_helical_dom_sf"/>
</dbReference>
<evidence type="ECO:0000256" key="1">
    <source>
        <dbReference type="ARBA" id="ARBA00004196"/>
    </source>
</evidence>
<dbReference type="Pfam" id="PF23914">
    <property type="entry name" value="TPR_CcmH_CycH"/>
    <property type="match status" value="1"/>
</dbReference>
<dbReference type="GO" id="GO:0005886">
    <property type="term" value="C:plasma membrane"/>
    <property type="evidence" value="ECO:0007669"/>
    <property type="project" value="TreeGrafter"/>
</dbReference>
<dbReference type="Gene3D" id="1.25.40.10">
    <property type="entry name" value="Tetratricopeptide repeat domain"/>
    <property type="match status" value="1"/>
</dbReference>
<dbReference type="SUPFAM" id="SSF48452">
    <property type="entry name" value="TPR-like"/>
    <property type="match status" value="1"/>
</dbReference>
<feature type="non-terminal residue" evidence="5">
    <location>
        <position position="204"/>
    </location>
</feature>
<keyword evidence="2" id="KW-0677">Repeat</keyword>
<proteinExistence type="predicted"/>
<dbReference type="PROSITE" id="PS50005">
    <property type="entry name" value="TPR"/>
    <property type="match status" value="1"/>
</dbReference>
<dbReference type="AlphaFoldDB" id="A0A382F7H2"/>
<organism evidence="5">
    <name type="scientific">marine metagenome</name>
    <dbReference type="NCBI Taxonomy" id="408172"/>
    <lineage>
        <taxon>unclassified sequences</taxon>
        <taxon>metagenomes</taxon>
        <taxon>ecological metagenomes</taxon>
    </lineage>
</organism>
<dbReference type="InterPro" id="IPR051263">
    <property type="entry name" value="C-type_cytochrome_biogenesis"/>
</dbReference>
<evidence type="ECO:0000259" key="4">
    <source>
        <dbReference type="Pfam" id="PF23914"/>
    </source>
</evidence>
<name>A0A382F7H2_9ZZZZ</name>
<dbReference type="PANTHER" id="PTHR47870">
    <property type="entry name" value="CYTOCHROME C-TYPE BIOGENESIS PROTEIN CCMH"/>
    <property type="match status" value="1"/>
</dbReference>
<dbReference type="EMBL" id="UINC01048066">
    <property type="protein sequence ID" value="SVB58143.1"/>
    <property type="molecule type" value="Genomic_DNA"/>
</dbReference>
<dbReference type="InterPro" id="IPR017560">
    <property type="entry name" value="Cyt_c_biogenesis_CcmI"/>
</dbReference>
<reference evidence="5" key="1">
    <citation type="submission" date="2018-05" db="EMBL/GenBank/DDBJ databases">
        <authorList>
            <person name="Lanie J.A."/>
            <person name="Ng W.-L."/>
            <person name="Kazmierczak K.M."/>
            <person name="Andrzejewski T.M."/>
            <person name="Davidsen T.M."/>
            <person name="Wayne K.J."/>
            <person name="Tettelin H."/>
            <person name="Glass J.I."/>
            <person name="Rusch D."/>
            <person name="Podicherti R."/>
            <person name="Tsui H.-C.T."/>
            <person name="Winkler M.E."/>
        </authorList>
    </citation>
    <scope>NUCLEOTIDE SEQUENCE</scope>
</reference>
<evidence type="ECO:0000313" key="5">
    <source>
        <dbReference type="EMBL" id="SVB58143.1"/>
    </source>
</evidence>
<sequence length="204" mass="22748">MGFWLIISVMVVPTVLLLVRPLLRATASVGLRPDYDLVVYREQLKDLKVDNERGVLSERDYKSSRVEIERRMLAAGSSRDLLTHSDPPTTRRGWRPAAILCVAVPLCTAFLYYKLGSPEIEDQPFSEGEVVADQQVTDSEFDEAIASLTLRLANNPNDLEGWVLLARTYAFMERFSEAVSAYQEASVLAPSNVDVLISLAQSIV</sequence>
<evidence type="ECO:0000256" key="3">
    <source>
        <dbReference type="ARBA" id="ARBA00022748"/>
    </source>
</evidence>
<accession>A0A382F7H2</accession>
<gene>
    <name evidence="5" type="ORF">METZ01_LOCUS210997</name>
</gene>
<dbReference type="GO" id="GO:0017004">
    <property type="term" value="P:cytochrome complex assembly"/>
    <property type="evidence" value="ECO:0007669"/>
    <property type="project" value="UniProtKB-KW"/>
</dbReference>
<dbReference type="PANTHER" id="PTHR47870:SF1">
    <property type="entry name" value="CYTOCHROME C-TYPE BIOGENESIS PROTEIN CCMH"/>
    <property type="match status" value="1"/>
</dbReference>
<dbReference type="GO" id="GO:0030313">
    <property type="term" value="C:cell envelope"/>
    <property type="evidence" value="ECO:0007669"/>
    <property type="project" value="UniProtKB-SubCell"/>
</dbReference>
<comment type="subcellular location">
    <subcellularLocation>
        <location evidence="1">Cell envelope</location>
    </subcellularLocation>
</comment>
<evidence type="ECO:0000256" key="2">
    <source>
        <dbReference type="ARBA" id="ARBA00022737"/>
    </source>
</evidence>
<keyword evidence="3" id="KW-0201">Cytochrome c-type biogenesis</keyword>
<dbReference type="NCBIfam" id="TIGR03142">
    <property type="entry name" value="cytochro_ccmI"/>
    <property type="match status" value="1"/>
</dbReference>
<dbReference type="InterPro" id="IPR056413">
    <property type="entry name" value="TPR_CcmH_CycH"/>
</dbReference>
<dbReference type="InterPro" id="IPR019734">
    <property type="entry name" value="TPR_rpt"/>
</dbReference>
<protein>
    <recommendedName>
        <fullName evidence="4">Cytochrome c-type biogenesis protein H TPR domain-containing protein</fullName>
    </recommendedName>
</protein>